<accession>A0A3S3Z2I6</accession>
<protein>
    <submittedName>
        <fullName evidence="1">Glycosyltransferase family 2 protein</fullName>
    </submittedName>
</protein>
<gene>
    <name evidence="1" type="ORF">EPL05_05305</name>
</gene>
<evidence type="ECO:0000313" key="1">
    <source>
        <dbReference type="EMBL" id="RWY55794.1"/>
    </source>
</evidence>
<dbReference type="Proteomes" id="UP000286701">
    <property type="component" value="Unassembled WGS sequence"/>
</dbReference>
<comment type="caution">
    <text evidence="1">The sequence shown here is derived from an EMBL/GenBank/DDBJ whole genome shotgun (WGS) entry which is preliminary data.</text>
</comment>
<proteinExistence type="predicted"/>
<dbReference type="EMBL" id="SBIW01000002">
    <property type="protein sequence ID" value="RWY55794.1"/>
    <property type="molecule type" value="Genomic_DNA"/>
</dbReference>
<keyword evidence="1" id="KW-0808">Transferase</keyword>
<name>A0A3S3Z2I6_9SPHI</name>
<evidence type="ECO:0000313" key="2">
    <source>
        <dbReference type="Proteomes" id="UP000286701"/>
    </source>
</evidence>
<dbReference type="AlphaFoldDB" id="A0A3S3Z2I6"/>
<sequence length="291" mass="33846">MKVAGFTFIRNAVKNDYPIVEAITSVLPLCDEFIVALGDSDDGTGELIAGIGSPKIKIVNTVWDNSLRDGGRVFALETDKAFAAISPDADWAFYIQGDECVHEKYLPEIKREMEANLSDEKIEGLLFKYLHFYGSYAFYAQSRRYYRREVRIVRNNKGIQSYRDAQGFRCGDRKLNVKLIDAYIYHYGWVKSSKGLLRKGQNFTQFYNAEYVPNEQAIEENEFDYGNADRLLTFKESHPAVLLPRIQRANWKLDIDVKKMSRMDFRRKALQWIEDVFGWRVGEYKNYKVVK</sequence>
<dbReference type="RefSeq" id="WP_128532815.1">
    <property type="nucleotide sequence ID" value="NZ_SBIW01000002.1"/>
</dbReference>
<organism evidence="1 2">
    <name type="scientific">Mucilaginibacter gilvus</name>
    <dbReference type="NCBI Taxonomy" id="2305909"/>
    <lineage>
        <taxon>Bacteria</taxon>
        <taxon>Pseudomonadati</taxon>
        <taxon>Bacteroidota</taxon>
        <taxon>Sphingobacteriia</taxon>
        <taxon>Sphingobacteriales</taxon>
        <taxon>Sphingobacteriaceae</taxon>
        <taxon>Mucilaginibacter</taxon>
    </lineage>
</organism>
<dbReference type="InterPro" id="IPR029044">
    <property type="entry name" value="Nucleotide-diphossugar_trans"/>
</dbReference>
<reference evidence="1 2" key="1">
    <citation type="submission" date="2019-01" db="EMBL/GenBank/DDBJ databases">
        <title>Mucilaginibacter antarcticum sp. nov., isolated from antarctic soil.</title>
        <authorList>
            <person name="Yan Y.-Q."/>
            <person name="Du Z.-J."/>
        </authorList>
    </citation>
    <scope>NUCLEOTIDE SEQUENCE [LARGE SCALE GENOMIC DNA]</scope>
    <source>
        <strain evidence="1 2">F01003</strain>
    </source>
</reference>
<keyword evidence="2" id="KW-1185">Reference proteome</keyword>
<dbReference type="SUPFAM" id="SSF53448">
    <property type="entry name" value="Nucleotide-diphospho-sugar transferases"/>
    <property type="match status" value="1"/>
</dbReference>
<dbReference type="OrthoDB" id="9815923at2"/>
<dbReference type="GO" id="GO:0016740">
    <property type="term" value="F:transferase activity"/>
    <property type="evidence" value="ECO:0007669"/>
    <property type="project" value="UniProtKB-KW"/>
</dbReference>